<evidence type="ECO:0000259" key="7">
    <source>
        <dbReference type="Pfam" id="PF01266"/>
    </source>
</evidence>
<evidence type="ECO:0000313" key="10">
    <source>
        <dbReference type="Proteomes" id="UP000054596"/>
    </source>
</evidence>
<evidence type="ECO:0000256" key="3">
    <source>
        <dbReference type="ARBA" id="ARBA00022630"/>
    </source>
</evidence>
<evidence type="ECO:0000256" key="4">
    <source>
        <dbReference type="ARBA" id="ARBA00022798"/>
    </source>
</evidence>
<keyword evidence="10" id="KW-1185">Reference proteome</keyword>
<dbReference type="Gene3D" id="1.10.8.870">
    <property type="entry name" value="Alpha-glycerophosphate oxidase, cap domain"/>
    <property type="match status" value="1"/>
</dbReference>
<keyword evidence="4" id="KW-0319">Glycerol metabolism</keyword>
<dbReference type="Pfam" id="PF16901">
    <property type="entry name" value="DAO_C"/>
    <property type="match status" value="1"/>
</dbReference>
<dbReference type="InterPro" id="IPR006076">
    <property type="entry name" value="FAD-dep_OxRdtase"/>
</dbReference>
<dbReference type="PRINTS" id="PR01001">
    <property type="entry name" value="FADG3PDH"/>
</dbReference>
<protein>
    <submittedName>
        <fullName evidence="9">FAD dependent oxidoreductase</fullName>
    </submittedName>
</protein>
<name>A0A158B0M7_9BURK</name>
<dbReference type="GO" id="GO:0046168">
    <property type="term" value="P:glycerol-3-phosphate catabolic process"/>
    <property type="evidence" value="ECO:0007669"/>
    <property type="project" value="TreeGrafter"/>
</dbReference>
<dbReference type="PANTHER" id="PTHR11985">
    <property type="entry name" value="GLYCEROL-3-PHOSPHATE DEHYDROGENASE"/>
    <property type="match status" value="1"/>
</dbReference>
<evidence type="ECO:0000256" key="6">
    <source>
        <dbReference type="ARBA" id="ARBA00023002"/>
    </source>
</evidence>
<evidence type="ECO:0000256" key="2">
    <source>
        <dbReference type="ARBA" id="ARBA00007330"/>
    </source>
</evidence>
<comment type="similarity">
    <text evidence="2">Belongs to the FAD-dependent glycerol-3-phosphate dehydrogenase family.</text>
</comment>
<dbReference type="RefSeq" id="WP_086968819.1">
    <property type="nucleotide sequence ID" value="NZ_FCOJ02000020.1"/>
</dbReference>
<evidence type="ECO:0000313" key="9">
    <source>
        <dbReference type="EMBL" id="SAK62807.1"/>
    </source>
</evidence>
<proteinExistence type="inferred from homology"/>
<keyword evidence="6" id="KW-0560">Oxidoreductase</keyword>
<dbReference type="GO" id="GO:0004368">
    <property type="term" value="F:glycerol-3-phosphate dehydrogenase (quinone) activity"/>
    <property type="evidence" value="ECO:0007669"/>
    <property type="project" value="InterPro"/>
</dbReference>
<dbReference type="Gene3D" id="3.50.50.60">
    <property type="entry name" value="FAD/NAD(P)-binding domain"/>
    <property type="match status" value="1"/>
</dbReference>
<dbReference type="InterPro" id="IPR038299">
    <property type="entry name" value="DAO_C_sf"/>
</dbReference>
<feature type="domain" description="Alpha-glycerophosphate oxidase C-terminal" evidence="8">
    <location>
        <begin position="416"/>
        <end position="500"/>
    </location>
</feature>
<dbReference type="EMBL" id="FCOJ02000020">
    <property type="protein sequence ID" value="SAK62807.1"/>
    <property type="molecule type" value="Genomic_DNA"/>
</dbReference>
<comment type="cofactor">
    <cofactor evidence="1">
        <name>FAD</name>
        <dbReference type="ChEBI" id="CHEBI:57692"/>
    </cofactor>
</comment>
<dbReference type="SUPFAM" id="SSF51905">
    <property type="entry name" value="FAD/NAD(P)-binding domain"/>
    <property type="match status" value="1"/>
</dbReference>
<dbReference type="Gene3D" id="3.30.9.10">
    <property type="entry name" value="D-Amino Acid Oxidase, subunit A, domain 2"/>
    <property type="match status" value="1"/>
</dbReference>
<organism evidence="9 10">
    <name type="scientific">Caballeronia glebae</name>
    <dbReference type="NCBI Taxonomy" id="1777143"/>
    <lineage>
        <taxon>Bacteria</taxon>
        <taxon>Pseudomonadati</taxon>
        <taxon>Pseudomonadota</taxon>
        <taxon>Betaproteobacteria</taxon>
        <taxon>Burkholderiales</taxon>
        <taxon>Burkholderiaceae</taxon>
        <taxon>Caballeronia</taxon>
    </lineage>
</organism>
<gene>
    <name evidence="9" type="ORF">AWB82_03241</name>
</gene>
<dbReference type="InterPro" id="IPR000447">
    <property type="entry name" value="G3P_DH_FAD-dep"/>
</dbReference>
<dbReference type="InterPro" id="IPR031656">
    <property type="entry name" value="DAO_C"/>
</dbReference>
<keyword evidence="5" id="KW-0274">FAD</keyword>
<reference evidence="9" key="1">
    <citation type="submission" date="2016-01" db="EMBL/GenBank/DDBJ databases">
        <authorList>
            <person name="Peeters C."/>
        </authorList>
    </citation>
    <scope>NUCLEOTIDE SEQUENCE [LARGE SCALE GENOMIC DNA]</scope>
    <source>
        <strain evidence="9">LMG 29325</strain>
    </source>
</reference>
<dbReference type="GO" id="GO:0006071">
    <property type="term" value="P:glycerol metabolic process"/>
    <property type="evidence" value="ECO:0007669"/>
    <property type="project" value="UniProtKB-KW"/>
</dbReference>
<dbReference type="Proteomes" id="UP000054596">
    <property type="component" value="Unassembled WGS sequence"/>
</dbReference>
<evidence type="ECO:0000259" key="8">
    <source>
        <dbReference type="Pfam" id="PF16901"/>
    </source>
</evidence>
<feature type="domain" description="FAD dependent oxidoreductase" evidence="7">
    <location>
        <begin position="23"/>
        <end position="383"/>
    </location>
</feature>
<evidence type="ECO:0000256" key="5">
    <source>
        <dbReference type="ARBA" id="ARBA00022827"/>
    </source>
</evidence>
<comment type="caution">
    <text evidence="9">The sequence shown here is derived from an EMBL/GenBank/DDBJ whole genome shotgun (WGS) entry which is preliminary data.</text>
</comment>
<sequence length="520" mass="55888">MKTNTPPERAALLRETDQTPLFDVVVIGGGASGLGTAVDAASRGYRTLLLEARDFAKGTSSKATKLVHGGVRYLAQGNIPLVREALRERGLLARNASHLVQALGFIVPAYRLGDKLMYGAGLKIYDWLAGSLNLRASRSLDLAETRAKSPMLAESLHGHALRGGTLYFDGQFDDARLAITLMRTLFDLGGVALNNAAVRGVSFDRAAGRHRLEVEDVESGGRFAVNARCVVNATGVWVDSIRAMAEPGARPIVAPSQGVHLTLPGRFLRSDSAILVPKTKDGRVLFMVPWHGHAIVGTTDTPRHDLPLDPRASDEDIDFILATAADYLSVRPTRDDVLSVWAGLRPLVKADGAASTASLSREHTIEMNATGMITVTGGKWTTYRLMAQQVIDLAVSKQLLSAAPCRTASLPLHGSTAEQHGHYGSDAALIGRLPGAQNVLVKASGLTEAQTRFAVRAELARCVEDVLARRNRALFLDAAAAREAAPEVARIVAEELGQSARWQSEEVARFDAFARTWMLS</sequence>
<dbReference type="AlphaFoldDB" id="A0A158B0M7"/>
<dbReference type="OrthoDB" id="9766796at2"/>
<evidence type="ECO:0000256" key="1">
    <source>
        <dbReference type="ARBA" id="ARBA00001974"/>
    </source>
</evidence>
<keyword evidence="3" id="KW-0285">Flavoprotein</keyword>
<dbReference type="PROSITE" id="PS00978">
    <property type="entry name" value="FAD_G3PDH_2"/>
    <property type="match status" value="1"/>
</dbReference>
<dbReference type="STRING" id="1777143.AWB82_03241"/>
<dbReference type="InterPro" id="IPR036188">
    <property type="entry name" value="FAD/NAD-bd_sf"/>
</dbReference>
<dbReference type="Pfam" id="PF01266">
    <property type="entry name" value="DAO"/>
    <property type="match status" value="1"/>
</dbReference>
<accession>A0A158B0M7</accession>
<dbReference type="PANTHER" id="PTHR11985:SF35">
    <property type="entry name" value="ANAEROBIC GLYCEROL-3-PHOSPHATE DEHYDROGENASE SUBUNIT A"/>
    <property type="match status" value="1"/>
</dbReference>